<evidence type="ECO:0008006" key="3">
    <source>
        <dbReference type="Google" id="ProtNLM"/>
    </source>
</evidence>
<reference evidence="1 2" key="1">
    <citation type="submission" date="2017-07" db="EMBL/GenBank/DDBJ databases">
        <title>Draft genome sequence of Prevotella copri isolated from the gut of healthy adult Indian.</title>
        <authorList>
            <person name="Das B."/>
            <person name="Bag S."/>
            <person name="Ghosh T.S."/>
        </authorList>
    </citation>
    <scope>NUCLEOTIDE SEQUENCE [LARGE SCALE GENOMIC DNA]</scope>
    <source>
        <strain evidence="1 2">Indica</strain>
    </source>
</reference>
<organism evidence="1 2">
    <name type="scientific">Segatella copri</name>
    <dbReference type="NCBI Taxonomy" id="165179"/>
    <lineage>
        <taxon>Bacteria</taxon>
        <taxon>Pseudomonadati</taxon>
        <taxon>Bacteroidota</taxon>
        <taxon>Bacteroidia</taxon>
        <taxon>Bacteroidales</taxon>
        <taxon>Prevotellaceae</taxon>
        <taxon>Segatella</taxon>
    </lineage>
</organism>
<evidence type="ECO:0000313" key="1">
    <source>
        <dbReference type="EMBL" id="OXL44868.1"/>
    </source>
</evidence>
<dbReference type="EMBL" id="NMPZ01000004">
    <property type="protein sequence ID" value="OXL44868.1"/>
    <property type="molecule type" value="Genomic_DNA"/>
</dbReference>
<comment type="caution">
    <text evidence="1">The sequence shown here is derived from an EMBL/GenBank/DDBJ whole genome shotgun (WGS) entry which is preliminary data.</text>
</comment>
<accession>A0AA91TLC7</accession>
<evidence type="ECO:0000313" key="2">
    <source>
        <dbReference type="Proteomes" id="UP000215155"/>
    </source>
</evidence>
<dbReference type="Proteomes" id="UP000215155">
    <property type="component" value="Unassembled WGS sequence"/>
</dbReference>
<sequence>MDTAAFFSQNSKKAVGVVFAEATEKHPAMAVMLNEAHGAFCDSLGLANGTSQDIEAFDGFTNTVAMFNSGDQKTGKGSPIALEMFNFHHHGQSDYIPSVAEQRLLMKSAPHINSIIGKLGGQPIDLSLDTWYWTSTEVKDNPNYQAWLCSSANGGIMETPKTESHKVRAIVKLNYPN</sequence>
<gene>
    <name evidence="1" type="ORF">CFT61_04160</name>
</gene>
<dbReference type="AlphaFoldDB" id="A0AA91TLC7"/>
<proteinExistence type="predicted"/>
<name>A0AA91TLC7_9BACT</name>
<protein>
    <recommendedName>
        <fullName evidence="3">DUF1566 domain-containing protein</fullName>
    </recommendedName>
</protein>